<dbReference type="EMBL" id="JAAXKZ010000234">
    <property type="protein sequence ID" value="NMH95647.1"/>
    <property type="molecule type" value="Genomic_DNA"/>
</dbReference>
<name>A0A848DRZ4_9PSEU</name>
<feature type="region of interest" description="Disordered" evidence="1">
    <location>
        <begin position="59"/>
        <end position="81"/>
    </location>
</feature>
<comment type="caution">
    <text evidence="2">The sequence shown here is derived from an EMBL/GenBank/DDBJ whole genome shotgun (WGS) entry which is preliminary data.</text>
</comment>
<dbReference type="RefSeq" id="WP_169416280.1">
    <property type="nucleotide sequence ID" value="NZ_JAAXKZ010000234.1"/>
</dbReference>
<gene>
    <name evidence="2" type="ORF">HF519_29780</name>
</gene>
<evidence type="ECO:0000256" key="1">
    <source>
        <dbReference type="SAM" id="MobiDB-lite"/>
    </source>
</evidence>
<evidence type="ECO:0000313" key="2">
    <source>
        <dbReference type="EMBL" id="NMH95647.1"/>
    </source>
</evidence>
<sequence>MDADINSGGDDIHIGHSDVVVPRQRAPRVRDAARAEVLVRYARLMRIGRPVVCLPSRAELSGEAPRRQGRGSDGKVIYPDRESAEAAARELERLGSRALRAYMCSRSRHGHYHLTTDFVAERNRATLEMRIPRQRSA</sequence>
<organism evidence="2 3">
    <name type="scientific">Pseudonocardia bannensis</name>
    <dbReference type="NCBI Taxonomy" id="630973"/>
    <lineage>
        <taxon>Bacteria</taxon>
        <taxon>Bacillati</taxon>
        <taxon>Actinomycetota</taxon>
        <taxon>Actinomycetes</taxon>
        <taxon>Pseudonocardiales</taxon>
        <taxon>Pseudonocardiaceae</taxon>
        <taxon>Pseudonocardia</taxon>
    </lineage>
</organism>
<dbReference type="AlphaFoldDB" id="A0A848DRZ4"/>
<evidence type="ECO:0000313" key="3">
    <source>
        <dbReference type="Proteomes" id="UP000586918"/>
    </source>
</evidence>
<reference evidence="2 3" key="1">
    <citation type="submission" date="2020-04" db="EMBL/GenBank/DDBJ databases">
        <authorList>
            <person name="Klaysubun C."/>
            <person name="Duangmal K."/>
            <person name="Lipun K."/>
        </authorList>
    </citation>
    <scope>NUCLEOTIDE SEQUENCE [LARGE SCALE GENOMIC DNA]</scope>
    <source>
        <strain evidence="2 3">DSM 45300</strain>
    </source>
</reference>
<keyword evidence="3" id="KW-1185">Reference proteome</keyword>
<dbReference type="Proteomes" id="UP000586918">
    <property type="component" value="Unassembled WGS sequence"/>
</dbReference>
<accession>A0A848DRZ4</accession>
<feature type="compositionally biased region" description="Basic and acidic residues" evidence="1">
    <location>
        <begin position="64"/>
        <end position="81"/>
    </location>
</feature>
<protein>
    <submittedName>
        <fullName evidence="2">Uncharacterized protein</fullName>
    </submittedName>
</protein>
<proteinExistence type="predicted"/>